<evidence type="ECO:0000313" key="1">
    <source>
        <dbReference type="EMBL" id="CAI9567802.1"/>
    </source>
</evidence>
<comment type="caution">
    <text evidence="1">The sequence shown here is derived from an EMBL/GenBank/DDBJ whole genome shotgun (WGS) entry which is preliminary data.</text>
</comment>
<dbReference type="EMBL" id="CATNWA010014126">
    <property type="protein sequence ID" value="CAI9567802.1"/>
    <property type="molecule type" value="Genomic_DNA"/>
</dbReference>
<name>A0ABN9D8F5_9NEOB</name>
<evidence type="ECO:0000313" key="2">
    <source>
        <dbReference type="Proteomes" id="UP001162483"/>
    </source>
</evidence>
<accession>A0ABN9D8F5</accession>
<dbReference type="Proteomes" id="UP001162483">
    <property type="component" value="Unassembled WGS sequence"/>
</dbReference>
<sequence>PGNRQTQKRPLDCQTETLDLSLQRTRLHYSRVQWWCALHHCIRCFACFGVIPLTVDHGIFSRMEISRVDLLLGWQPITVPRLNSQSS</sequence>
<proteinExistence type="predicted"/>
<feature type="non-terminal residue" evidence="1">
    <location>
        <position position="1"/>
    </location>
</feature>
<organism evidence="1 2">
    <name type="scientific">Staurois parvus</name>
    <dbReference type="NCBI Taxonomy" id="386267"/>
    <lineage>
        <taxon>Eukaryota</taxon>
        <taxon>Metazoa</taxon>
        <taxon>Chordata</taxon>
        <taxon>Craniata</taxon>
        <taxon>Vertebrata</taxon>
        <taxon>Euteleostomi</taxon>
        <taxon>Amphibia</taxon>
        <taxon>Batrachia</taxon>
        <taxon>Anura</taxon>
        <taxon>Neobatrachia</taxon>
        <taxon>Ranoidea</taxon>
        <taxon>Ranidae</taxon>
        <taxon>Staurois</taxon>
    </lineage>
</organism>
<protein>
    <submittedName>
        <fullName evidence="1">Uncharacterized protein</fullName>
    </submittedName>
</protein>
<keyword evidence="2" id="KW-1185">Reference proteome</keyword>
<gene>
    <name evidence="1" type="ORF">SPARVUS_LOCUS6601366</name>
</gene>
<reference evidence="1" key="1">
    <citation type="submission" date="2023-05" db="EMBL/GenBank/DDBJ databases">
        <authorList>
            <person name="Stuckert A."/>
        </authorList>
    </citation>
    <scope>NUCLEOTIDE SEQUENCE</scope>
</reference>